<feature type="transmembrane region" description="Helical" evidence="9">
    <location>
        <begin position="326"/>
        <end position="346"/>
    </location>
</feature>
<feature type="region of interest" description="Disordered" evidence="8">
    <location>
        <begin position="500"/>
        <end position="615"/>
    </location>
</feature>
<evidence type="ECO:0000256" key="4">
    <source>
        <dbReference type="ARBA" id="ARBA00022679"/>
    </source>
</evidence>
<comment type="subcellular location">
    <subcellularLocation>
        <location evidence="1">Cell membrane</location>
        <topology evidence="1">Multi-pass membrane protein</topology>
    </subcellularLocation>
</comment>
<feature type="transmembrane region" description="Helical" evidence="9">
    <location>
        <begin position="443"/>
        <end position="464"/>
    </location>
</feature>
<keyword evidence="4 12" id="KW-0808">Transferase</keyword>
<evidence type="ECO:0000313" key="13">
    <source>
        <dbReference type="Proteomes" id="UP000595636"/>
    </source>
</evidence>
<evidence type="ECO:0000256" key="8">
    <source>
        <dbReference type="SAM" id="MobiDB-lite"/>
    </source>
</evidence>
<evidence type="ECO:0000259" key="11">
    <source>
        <dbReference type="Pfam" id="PF24878"/>
    </source>
</evidence>
<feature type="transmembrane region" description="Helical" evidence="9">
    <location>
        <begin position="210"/>
        <end position="229"/>
    </location>
</feature>
<feature type="compositionally biased region" description="Gly residues" evidence="8">
    <location>
        <begin position="513"/>
        <end position="531"/>
    </location>
</feature>
<name>A0A7T7HZS2_9ACTN</name>
<feature type="transmembrane region" description="Helical" evidence="9">
    <location>
        <begin position="417"/>
        <end position="437"/>
    </location>
</feature>
<keyword evidence="5 9" id="KW-0812">Transmembrane</keyword>
<dbReference type="GO" id="GO:0016763">
    <property type="term" value="F:pentosyltransferase activity"/>
    <property type="evidence" value="ECO:0007669"/>
    <property type="project" value="TreeGrafter"/>
</dbReference>
<feature type="transmembrane region" description="Helical" evidence="9">
    <location>
        <begin position="26"/>
        <end position="49"/>
    </location>
</feature>
<dbReference type="InterPro" id="IPR050297">
    <property type="entry name" value="LipidA_mod_glycosyltrf_83"/>
</dbReference>
<keyword evidence="7 9" id="KW-0472">Membrane</keyword>
<feature type="compositionally biased region" description="Gly residues" evidence="8">
    <location>
        <begin position="597"/>
        <end position="613"/>
    </location>
</feature>
<dbReference type="KEGG" id="slf:JEQ17_02005"/>
<feature type="transmembrane region" description="Helical" evidence="9">
    <location>
        <begin position="391"/>
        <end position="410"/>
    </location>
</feature>
<evidence type="ECO:0000256" key="1">
    <source>
        <dbReference type="ARBA" id="ARBA00004651"/>
    </source>
</evidence>
<feature type="domain" description="Glycosyltransferase RgtA/B/C/D-like" evidence="10">
    <location>
        <begin position="88"/>
        <end position="249"/>
    </location>
</feature>
<dbReference type="EMBL" id="CP066831">
    <property type="protein sequence ID" value="QQM38369.1"/>
    <property type="molecule type" value="Genomic_DNA"/>
</dbReference>
<evidence type="ECO:0000256" key="9">
    <source>
        <dbReference type="SAM" id="Phobius"/>
    </source>
</evidence>
<feature type="domain" description="Putative mannosyltransferase YkcA/B-like C-terminal" evidence="11">
    <location>
        <begin position="625"/>
        <end position="717"/>
    </location>
</feature>
<gene>
    <name evidence="12" type="ORF">JEQ17_02005</name>
</gene>
<keyword evidence="13" id="KW-1185">Reference proteome</keyword>
<dbReference type="Proteomes" id="UP000595636">
    <property type="component" value="Chromosome"/>
</dbReference>
<dbReference type="GO" id="GO:0009103">
    <property type="term" value="P:lipopolysaccharide biosynthetic process"/>
    <property type="evidence" value="ECO:0007669"/>
    <property type="project" value="UniProtKB-ARBA"/>
</dbReference>
<organism evidence="12 13">
    <name type="scientific">Streptomyces liliifuscus</name>
    <dbReference type="NCBI Taxonomy" id="2797636"/>
    <lineage>
        <taxon>Bacteria</taxon>
        <taxon>Bacillati</taxon>
        <taxon>Actinomycetota</taxon>
        <taxon>Actinomycetes</taxon>
        <taxon>Kitasatosporales</taxon>
        <taxon>Streptomycetaceae</taxon>
        <taxon>Streptomyces</taxon>
    </lineage>
</organism>
<evidence type="ECO:0000256" key="2">
    <source>
        <dbReference type="ARBA" id="ARBA00022475"/>
    </source>
</evidence>
<keyword evidence="3" id="KW-0328">Glycosyltransferase</keyword>
<evidence type="ECO:0000256" key="7">
    <source>
        <dbReference type="ARBA" id="ARBA00023136"/>
    </source>
</evidence>
<evidence type="ECO:0000256" key="3">
    <source>
        <dbReference type="ARBA" id="ARBA00022676"/>
    </source>
</evidence>
<evidence type="ECO:0000256" key="6">
    <source>
        <dbReference type="ARBA" id="ARBA00022989"/>
    </source>
</evidence>
<dbReference type="Pfam" id="PF13231">
    <property type="entry name" value="PMT_2"/>
    <property type="match status" value="1"/>
</dbReference>
<accession>A0A7T7HZS2</accession>
<dbReference type="RefSeq" id="WP_200393538.1">
    <property type="nucleotide sequence ID" value="NZ_CP066831.1"/>
</dbReference>
<keyword evidence="6 9" id="KW-1133">Transmembrane helix</keyword>
<evidence type="ECO:0000256" key="5">
    <source>
        <dbReference type="ARBA" id="ARBA00022692"/>
    </source>
</evidence>
<dbReference type="PANTHER" id="PTHR33908:SF3">
    <property type="entry name" value="UNDECAPRENYL PHOSPHATE-ALPHA-4-AMINO-4-DEOXY-L-ARABINOSE ARABINOSYL TRANSFERASE"/>
    <property type="match status" value="1"/>
</dbReference>
<dbReference type="Pfam" id="PF24878">
    <property type="entry name" value="YkcB_C"/>
    <property type="match status" value="1"/>
</dbReference>
<feature type="transmembrane region" description="Helical" evidence="9">
    <location>
        <begin position="236"/>
        <end position="256"/>
    </location>
</feature>
<evidence type="ECO:0000313" key="12">
    <source>
        <dbReference type="EMBL" id="QQM38369.1"/>
    </source>
</evidence>
<protein>
    <submittedName>
        <fullName evidence="12">Glycosyltransferase family 39 protein</fullName>
    </submittedName>
</protein>
<evidence type="ECO:0000259" key="10">
    <source>
        <dbReference type="Pfam" id="PF13231"/>
    </source>
</evidence>
<sequence>MSNYAHFKPVSAAPTRDRTSPTVRSLPAWAAPAALGAVLALAAVLYGWALGSLGWGNSYYSAAVKSMGTSWTNFLFGSFDPAGVITVDKPPAALWPQVISSKIFGMHGWALLLPQVIEGVAAVLVLHRTVRRWAGEGAGLVAALVLTLTPITVAINRDNNPDTLLVLLLVSAAYALTRALQEEGRAATWWLCASGFLIGCGFLTKMLAAWMVIPAFAVAWLVGGSGPWIPRVRRLLGAGAILAASSLWWVAMVALWPGDRPYIGGSKDGSAWDLVIGYNGLGRVFGSSDGTPQGMGGGGGSGGGFGGFGGQSGLGRMFDTQVGGQISWLLPLCALALAVAVTSAVLHRRGKLPASALLPASGWLLWGTWLVVCAAVYSTQEGIFHPYYTTQLAPAIAALCGGLTAGLVRVHRAGLRWAPLAGAAGVAVSVVWAVVLVRREPDWNGWLVWPVLLVGCAAVVLLVLSRRHGRLLAAAVGAAVASVLVAPGAWAVSVPGSTGMGGSNPTAGPQTLGFGGGGGMPRQGGNGGGLPSGMPSGMPSNMPGLPGGDGSSDQSGEPSSGGMPSGIPSGMPTQGANGMPGAPGGSGSDDSDTQSPPGGGSGSAPSGRGGFGGNAELTADQRKILQYAVKHAPDARIKLAIEGGAMSAGTFILGTDEIVIGMGGFTNSDNAPSVAQLEKWTKNGELRYILGSDTNGGGRPAMAGGYTEQRSDWIADNCTKVPASSYGGTSSQSDDGGAMGFGGGDVLYDCAAK</sequence>
<feature type="compositionally biased region" description="Low complexity" evidence="8">
    <location>
        <begin position="532"/>
        <end position="544"/>
    </location>
</feature>
<dbReference type="InterPro" id="IPR038731">
    <property type="entry name" value="RgtA/B/C-like"/>
</dbReference>
<feature type="transmembrane region" description="Helical" evidence="9">
    <location>
        <begin position="138"/>
        <end position="157"/>
    </location>
</feature>
<feature type="region of interest" description="Disordered" evidence="8">
    <location>
        <begin position="1"/>
        <end position="21"/>
    </location>
</feature>
<feature type="transmembrane region" description="Helical" evidence="9">
    <location>
        <begin position="471"/>
        <end position="490"/>
    </location>
</feature>
<reference evidence="12 13" key="1">
    <citation type="submission" date="2020-12" db="EMBL/GenBank/DDBJ databases">
        <title>A novel species.</title>
        <authorList>
            <person name="Li K."/>
        </authorList>
    </citation>
    <scope>NUCLEOTIDE SEQUENCE [LARGE SCALE GENOMIC DNA]</scope>
    <source>
        <strain evidence="12 13">ZYC-3</strain>
    </source>
</reference>
<proteinExistence type="predicted"/>
<dbReference type="PANTHER" id="PTHR33908">
    <property type="entry name" value="MANNOSYLTRANSFERASE YKCB-RELATED"/>
    <property type="match status" value="1"/>
</dbReference>
<feature type="transmembrane region" description="Helical" evidence="9">
    <location>
        <begin position="106"/>
        <end position="126"/>
    </location>
</feature>
<feature type="compositionally biased region" description="Low complexity" evidence="8">
    <location>
        <begin position="555"/>
        <end position="580"/>
    </location>
</feature>
<dbReference type="GO" id="GO:0010041">
    <property type="term" value="P:response to iron(III) ion"/>
    <property type="evidence" value="ECO:0007669"/>
    <property type="project" value="TreeGrafter"/>
</dbReference>
<dbReference type="AlphaFoldDB" id="A0A7T7HZS2"/>
<dbReference type="InterPro" id="IPR056785">
    <property type="entry name" value="YkcA/B-like_C"/>
</dbReference>
<dbReference type="GO" id="GO:0005886">
    <property type="term" value="C:plasma membrane"/>
    <property type="evidence" value="ECO:0007669"/>
    <property type="project" value="UniProtKB-SubCell"/>
</dbReference>
<feature type="transmembrane region" description="Helical" evidence="9">
    <location>
        <begin position="358"/>
        <end position="379"/>
    </location>
</feature>
<keyword evidence="2" id="KW-1003">Cell membrane</keyword>